<proteinExistence type="predicted"/>
<protein>
    <submittedName>
        <fullName evidence="2">Uncharacterized protein</fullName>
    </submittedName>
</protein>
<dbReference type="InterPro" id="IPR054188">
    <property type="entry name" value="DUF6893"/>
</dbReference>
<keyword evidence="1" id="KW-0812">Transmembrane</keyword>
<reference evidence="2" key="2">
    <citation type="journal article" date="2024" name="Environ. Microbiol.">
        <title>Genome analysis and description of Tunturibacter gen. nov. expands the diversity of Terriglobia in tundra soils.</title>
        <authorList>
            <person name="Messyasz A."/>
            <person name="Mannisto M.K."/>
            <person name="Kerkhof L.J."/>
            <person name="Haggblom M.M."/>
        </authorList>
    </citation>
    <scope>NUCLEOTIDE SEQUENCE</scope>
    <source>
        <strain evidence="2">X5P6</strain>
    </source>
</reference>
<dbReference type="AlphaFoldDB" id="A0AAU7ZUI9"/>
<name>A0AAU7ZUI9_9BACT</name>
<evidence type="ECO:0000256" key="1">
    <source>
        <dbReference type="SAM" id="Phobius"/>
    </source>
</evidence>
<dbReference type="EMBL" id="CP132942">
    <property type="protein sequence ID" value="XCB34540.1"/>
    <property type="molecule type" value="Genomic_DNA"/>
</dbReference>
<keyword evidence="1" id="KW-0472">Membrane</keyword>
<evidence type="ECO:0000313" key="2">
    <source>
        <dbReference type="EMBL" id="XCB34540.1"/>
    </source>
</evidence>
<dbReference type="KEGG" id="tpsc:RBB77_06525"/>
<keyword evidence="1" id="KW-1133">Transmembrane helix</keyword>
<dbReference type="Pfam" id="PF21833">
    <property type="entry name" value="DUF6893"/>
    <property type="match status" value="1"/>
</dbReference>
<reference evidence="2" key="1">
    <citation type="submission" date="2023-08" db="EMBL/GenBank/DDBJ databases">
        <authorList>
            <person name="Messyasz A."/>
            <person name="Mannisto M.K."/>
            <person name="Kerkhof L.J."/>
            <person name="Haggblom M."/>
        </authorList>
    </citation>
    <scope>NUCLEOTIDE SEQUENCE</scope>
    <source>
        <strain evidence="2">X5P6</strain>
    </source>
</reference>
<organism evidence="2">
    <name type="scientific">Tunturiibacter psychrotolerans</name>
    <dbReference type="NCBI Taxonomy" id="3069686"/>
    <lineage>
        <taxon>Bacteria</taxon>
        <taxon>Pseudomonadati</taxon>
        <taxon>Acidobacteriota</taxon>
        <taxon>Terriglobia</taxon>
        <taxon>Terriglobales</taxon>
        <taxon>Acidobacteriaceae</taxon>
        <taxon>Tunturiibacter</taxon>
    </lineage>
</organism>
<feature type="transmembrane region" description="Helical" evidence="1">
    <location>
        <begin position="20"/>
        <end position="38"/>
    </location>
</feature>
<dbReference type="RefSeq" id="WP_353065777.1">
    <property type="nucleotide sequence ID" value="NZ_CP132942.1"/>
</dbReference>
<gene>
    <name evidence="2" type="ORF">RBB77_06525</name>
</gene>
<accession>A0AAU7ZUI9</accession>
<sequence length="71" mass="7697">MAMELEGSVTDGIGSDKETLYMLGGVALIVFGAGLILSNPFVRRYMSQIGIGNLAQVAMPDVQRYLKMRAM</sequence>